<keyword evidence="3" id="KW-1185">Reference proteome</keyword>
<gene>
    <name evidence="2" type="ORF">KB893_002190</name>
    <name evidence="1" type="ORF">KB893_16470</name>
</gene>
<sequence length="82" mass="9063">MDGRSFDVSRNAWTGQWQIRTDGPGDPRPFLDREAAIAGADVLARSWFRTTGLPAVVRVEQGLRDFRVERTYAAAGSVWGPA</sequence>
<protein>
    <submittedName>
        <fullName evidence="1">Uncharacterized protein</fullName>
    </submittedName>
</protein>
<dbReference type="EMBL" id="JAGQFT020000001">
    <property type="protein sequence ID" value="MBS7455942.1"/>
    <property type="molecule type" value="Genomic_DNA"/>
</dbReference>
<accession>A0A8J8B144</accession>
<evidence type="ECO:0000313" key="1">
    <source>
        <dbReference type="EMBL" id="MBR0564083.1"/>
    </source>
</evidence>
<comment type="caution">
    <text evidence="1">The sequence shown here is derived from an EMBL/GenBank/DDBJ whole genome shotgun (WGS) entry which is preliminary data.</text>
</comment>
<reference evidence="1" key="2">
    <citation type="submission" date="2021-04" db="EMBL/GenBank/DDBJ databases">
        <authorList>
            <person name="Karlyshev A.V."/>
        </authorList>
    </citation>
    <scope>NUCLEOTIDE SEQUENCE</scope>
    <source>
        <strain evidence="1">LMG 29479</strain>
    </source>
</reference>
<dbReference type="Proteomes" id="UP000675747">
    <property type="component" value="Unassembled WGS sequence"/>
</dbReference>
<dbReference type="EMBL" id="JAGQFT010000234">
    <property type="protein sequence ID" value="MBR0564083.1"/>
    <property type="molecule type" value="Genomic_DNA"/>
</dbReference>
<evidence type="ECO:0000313" key="3">
    <source>
        <dbReference type="Proteomes" id="UP000675747"/>
    </source>
</evidence>
<reference evidence="2 3" key="1">
    <citation type="journal article" date="2021" name="Microbiol. Resour. Announc.">
        <title>Draft Genome Sequence of Coralloluteibacterium stylophorae LMG 29479T.</title>
        <authorList>
            <person name="Karlyshev A.V."/>
            <person name="Kudryashova E.B."/>
            <person name="Ariskina E.V."/>
            <person name="Conroy A.P."/>
            <person name="Abidueva E.Y."/>
        </authorList>
    </citation>
    <scope>NUCLEOTIDE SEQUENCE [LARGE SCALE GENOMIC DNA]</scope>
    <source>
        <strain evidence="2 3">LMG 29479</strain>
    </source>
</reference>
<dbReference type="AlphaFoldDB" id="A0A8J8B144"/>
<name>A0A8J8B144_9GAMM</name>
<organism evidence="1">
    <name type="scientific">Coralloluteibacterium stylophorae</name>
    <dbReference type="NCBI Taxonomy" id="1776034"/>
    <lineage>
        <taxon>Bacteria</taxon>
        <taxon>Pseudomonadati</taxon>
        <taxon>Pseudomonadota</taxon>
        <taxon>Gammaproteobacteria</taxon>
        <taxon>Lysobacterales</taxon>
        <taxon>Lysobacteraceae</taxon>
        <taxon>Coralloluteibacterium</taxon>
    </lineage>
</organism>
<dbReference type="RefSeq" id="WP_211927948.1">
    <property type="nucleotide sequence ID" value="NZ_JAGQFT020000001.1"/>
</dbReference>
<proteinExistence type="predicted"/>
<evidence type="ECO:0000313" key="2">
    <source>
        <dbReference type="EMBL" id="MBS7455942.1"/>
    </source>
</evidence>